<dbReference type="SUPFAM" id="SSF46689">
    <property type="entry name" value="Homeodomain-like"/>
    <property type="match status" value="1"/>
</dbReference>
<gene>
    <name evidence="6" type="ORF">GSM42_03225</name>
</gene>
<dbReference type="PRINTS" id="PR00455">
    <property type="entry name" value="HTHTETR"/>
</dbReference>
<dbReference type="Gene3D" id="1.10.357.10">
    <property type="entry name" value="Tetracycline Repressor, domain 2"/>
    <property type="match status" value="1"/>
</dbReference>
<keyword evidence="2 4" id="KW-0238">DNA-binding</keyword>
<proteinExistence type="predicted"/>
<dbReference type="Pfam" id="PF00440">
    <property type="entry name" value="TetR_N"/>
    <property type="match status" value="1"/>
</dbReference>
<evidence type="ECO:0000256" key="2">
    <source>
        <dbReference type="ARBA" id="ARBA00023125"/>
    </source>
</evidence>
<organism evidence="6 7">
    <name type="scientific">Shimazuella alba</name>
    <dbReference type="NCBI Taxonomy" id="2690964"/>
    <lineage>
        <taxon>Bacteria</taxon>
        <taxon>Bacillati</taxon>
        <taxon>Bacillota</taxon>
        <taxon>Bacilli</taxon>
        <taxon>Bacillales</taxon>
        <taxon>Thermoactinomycetaceae</taxon>
        <taxon>Shimazuella</taxon>
    </lineage>
</organism>
<accession>A0A6I4VMR9</accession>
<dbReference type="RefSeq" id="WP_160799967.1">
    <property type="nucleotide sequence ID" value="NZ_WUUL01000002.1"/>
</dbReference>
<comment type="caution">
    <text evidence="6">The sequence shown here is derived from an EMBL/GenBank/DDBJ whole genome shotgun (WGS) entry which is preliminary data.</text>
</comment>
<dbReference type="Proteomes" id="UP000430692">
    <property type="component" value="Unassembled WGS sequence"/>
</dbReference>
<feature type="domain" description="HTH tetR-type" evidence="5">
    <location>
        <begin position="14"/>
        <end position="74"/>
    </location>
</feature>
<dbReference type="GO" id="GO:0000976">
    <property type="term" value="F:transcription cis-regulatory region binding"/>
    <property type="evidence" value="ECO:0007669"/>
    <property type="project" value="TreeGrafter"/>
</dbReference>
<evidence type="ECO:0000259" key="5">
    <source>
        <dbReference type="PROSITE" id="PS50977"/>
    </source>
</evidence>
<evidence type="ECO:0000313" key="7">
    <source>
        <dbReference type="Proteomes" id="UP000430692"/>
    </source>
</evidence>
<evidence type="ECO:0000256" key="3">
    <source>
        <dbReference type="ARBA" id="ARBA00023163"/>
    </source>
</evidence>
<dbReference type="InterPro" id="IPR009057">
    <property type="entry name" value="Homeodomain-like_sf"/>
</dbReference>
<dbReference type="InterPro" id="IPR050109">
    <property type="entry name" value="HTH-type_TetR-like_transc_reg"/>
</dbReference>
<protein>
    <submittedName>
        <fullName evidence="6">TetR family transcriptional regulator</fullName>
    </submittedName>
</protein>
<evidence type="ECO:0000256" key="4">
    <source>
        <dbReference type="PROSITE-ProRule" id="PRU00335"/>
    </source>
</evidence>
<sequence>MSPKNKQTLEEIKDKRREEIKQAALKVFAKKGMTGTKMSLIATEAGVSVGLAYRYFKSKEELFQILVQELLERASEELGAVPFLPGTPLEQIQALTQSMLDEESRYAFMFIHQVRKAEAVPEIVAQLLEQYSTSDFYDKLVPIFVKGQEMKQFRDGDAKQLLAWYFFVIDSLLAQEQGDEVYGMPRIDFLIQLIKHPLCHF</sequence>
<dbReference type="EMBL" id="WUUL01000002">
    <property type="protein sequence ID" value="MXQ52757.1"/>
    <property type="molecule type" value="Genomic_DNA"/>
</dbReference>
<dbReference type="InterPro" id="IPR001647">
    <property type="entry name" value="HTH_TetR"/>
</dbReference>
<dbReference type="GO" id="GO:0003700">
    <property type="term" value="F:DNA-binding transcription factor activity"/>
    <property type="evidence" value="ECO:0007669"/>
    <property type="project" value="TreeGrafter"/>
</dbReference>
<keyword evidence="1" id="KW-0805">Transcription regulation</keyword>
<keyword evidence="3" id="KW-0804">Transcription</keyword>
<feature type="DNA-binding region" description="H-T-H motif" evidence="4">
    <location>
        <begin position="37"/>
        <end position="56"/>
    </location>
</feature>
<dbReference type="PANTHER" id="PTHR30055:SF234">
    <property type="entry name" value="HTH-TYPE TRANSCRIPTIONAL REGULATOR BETI"/>
    <property type="match status" value="1"/>
</dbReference>
<dbReference type="PROSITE" id="PS50977">
    <property type="entry name" value="HTH_TETR_2"/>
    <property type="match status" value="1"/>
</dbReference>
<evidence type="ECO:0000313" key="6">
    <source>
        <dbReference type="EMBL" id="MXQ52757.1"/>
    </source>
</evidence>
<dbReference type="PANTHER" id="PTHR30055">
    <property type="entry name" value="HTH-TYPE TRANSCRIPTIONAL REGULATOR RUTR"/>
    <property type="match status" value="1"/>
</dbReference>
<reference evidence="6 7" key="1">
    <citation type="submission" date="2019-12" db="EMBL/GenBank/DDBJ databases">
        <title>Whole-genome analyses of novel actinobacteria.</title>
        <authorList>
            <person name="Sahin N."/>
            <person name="Saygin H."/>
        </authorList>
    </citation>
    <scope>NUCLEOTIDE SEQUENCE [LARGE SCALE GENOMIC DNA]</scope>
    <source>
        <strain evidence="6 7">KC615</strain>
    </source>
</reference>
<dbReference type="AlphaFoldDB" id="A0A6I4VMR9"/>
<name>A0A6I4VMR9_9BACL</name>
<keyword evidence="7" id="KW-1185">Reference proteome</keyword>
<evidence type="ECO:0000256" key="1">
    <source>
        <dbReference type="ARBA" id="ARBA00023015"/>
    </source>
</evidence>